<dbReference type="InterPro" id="IPR050386">
    <property type="entry name" value="Glycosyl_hydrolase_5"/>
</dbReference>
<reference evidence="14 17" key="2">
    <citation type="submission" date="2019-07" db="EMBL/GenBank/DDBJ databases">
        <title>Whole genome shotgun sequence of Halolactibacillus miurensis NBRC 100873.</title>
        <authorList>
            <person name="Hosoyama A."/>
            <person name="Uohara A."/>
            <person name="Ohji S."/>
            <person name="Ichikawa N."/>
        </authorList>
    </citation>
    <scope>NUCLEOTIDE SEQUENCE [LARGE SCALE GENOMIC DNA]</scope>
    <source>
        <strain evidence="14 17">NBRC 100873</strain>
    </source>
</reference>
<evidence type="ECO:0000313" key="14">
    <source>
        <dbReference type="EMBL" id="GEM04213.1"/>
    </source>
</evidence>
<keyword evidence="6" id="KW-0326">Glycosidase</keyword>
<feature type="compositionally biased region" description="Acidic residues" evidence="8">
    <location>
        <begin position="1111"/>
        <end position="1136"/>
    </location>
</feature>
<comment type="similarity">
    <text evidence="1">Belongs to the glycosyl hydrolase 5 (cellulase A) family.</text>
</comment>
<feature type="signal peptide" evidence="10">
    <location>
        <begin position="1"/>
        <end position="24"/>
    </location>
</feature>
<dbReference type="Pfam" id="PF03442">
    <property type="entry name" value="CBM_X2"/>
    <property type="match status" value="2"/>
</dbReference>
<evidence type="ECO:0000313" key="16">
    <source>
        <dbReference type="Proteomes" id="UP000199139"/>
    </source>
</evidence>
<feature type="domain" description="Endoglucanase B carbohydrate binding" evidence="13">
    <location>
        <begin position="455"/>
        <end position="564"/>
    </location>
</feature>
<dbReference type="GO" id="GO:0008422">
    <property type="term" value="F:beta-glucosidase activity"/>
    <property type="evidence" value="ECO:0007669"/>
    <property type="project" value="TreeGrafter"/>
</dbReference>
<feature type="domain" description="Glycoside hydrolase family 5" evidence="11">
    <location>
        <begin position="595"/>
        <end position="871"/>
    </location>
</feature>
<dbReference type="InterPro" id="IPR014756">
    <property type="entry name" value="Ig_E-set"/>
</dbReference>
<dbReference type="Gene3D" id="2.60.40.10">
    <property type="entry name" value="Immunoglobulins"/>
    <property type="match status" value="2"/>
</dbReference>
<evidence type="ECO:0000256" key="10">
    <source>
        <dbReference type="SAM" id="SignalP"/>
    </source>
</evidence>
<dbReference type="InterPro" id="IPR017853">
    <property type="entry name" value="GH"/>
</dbReference>
<feature type="transmembrane region" description="Helical" evidence="9">
    <location>
        <begin position="1338"/>
        <end position="1358"/>
    </location>
</feature>
<protein>
    <submittedName>
        <fullName evidence="15">Aryl-phospho-beta-D-glucosidase BglC, GH1 family</fullName>
    </submittedName>
</protein>
<keyword evidence="2 10" id="KW-0732">Signal</keyword>
<feature type="chain" id="PRO_5011619320" evidence="10">
    <location>
        <begin position="25"/>
        <end position="1366"/>
    </location>
</feature>
<evidence type="ECO:0000313" key="15">
    <source>
        <dbReference type="EMBL" id="SFS80002.1"/>
    </source>
</evidence>
<keyword evidence="9" id="KW-0472">Membrane</keyword>
<sequence>MKKRFVGFLFMLFFSLFITTNVSAETTIEQYAKDMQPGWNLGNTYDAVVGEVTDETAWGNPRVTEQLIQAISEDGYNSIRIPITFDGRMKDGVIDKDYLNRIKQTVDWSLESDLKVMINIHHDSWLWLSDGMMNNHDETVTRFQLIWEQLSDTFKDYPQDVSFESLNEPQFTVDYSQSDADQKQQAQNYLDELNTLFMEIVRGSGGNNTTRPVVIPTMHTSSEEPHVSRLKSWIEEMNDPNIIATVHYYSYWPFSVNIAGATTFNEEAKQHIHTELGRVYDTFTKSGIPVVVGEFGLLGFDQHTGTIQQGEKLKFFEYVIHYMSEHDLAHMLWDNGQHINRHDYTWYDNEFEAINKASFYTRSATAEADYLYFKQDETVTKRSLGLQLNGRTLSRIHYNDTIVSNMDYHLTDETITFTDDFLQSVVDASAIGTKGVITLSFDDGADWTIDLRVYDTPTVGTNSDDYQTFTLPVDYNGDQLMTLETVYPDGSGAGPQNWTTFKEFSYVFSPDYDNNQLVFTYNEWDGHSRLFDDIDDNRPVTLKLHFLSGEVIEQTIIKKGDTVSTYTIDDYANTMQPGWNLGNTYDAVAGEVTDETAWGNPRVTEELIQFVSEAGYKSIRIPITFDGRLTDDDMIDPDYLARITQTVDWALMRDMKVMMNIHHDSWVWIENEMPQDPEATLKRFETIWQQLAEHFKDYPVDLSFESINEPRFNPEDDLAQGYLNQLNDAFMQIVRGSGGNNALRPVIIPTMHTAMDAHYLNATAEWIDAQHDDFIMATVHYYGFWPFSVNIAGYTTFEQDSKQHVEDYLGKTHDIFSAIDTPVVVGEFGLLGFDQHTGTIQQGEKLKFFEYVINYMNAHNLVHMLWDNGQHIDRNNYQWFDTELRDMLKASIAGRSATANQDYLYFDLNKDVTARTLALELNGRTLQRVVYNDTTLNDGDAFTLVDSTLTFTQSFLDSIVDRSTIGHQGTLTLQFDEGADWTVDLFVSGKVTLKNHTAPIKDFAIPVNYQGNQLITLEAFYSDGSGPAGPQNWTTFKEFGYVFSPDYEDDVLTLIYDEWNNISRLFNEVEANKEVTLRLHFLNGETIDYFVTHDGTTVTGETKEASPPVTDPDDPSTNPEEDEEDTNDDQTNTDDDSATVLDKQIEALKSNGTLTVTLTDTSSLVLSKEHVQKLQEKNAVIKVVTKDVTVSIHSKDLSGESVIAISKTTAFTPVYSDQAVSPIYTFSVTSSGKEVTAFDHPVTLAFNIDETETDALSIYYFNEETQTWEDVGGSYRDGYVITTVNHFSTFAVYNDATFTTGEDTSADDDDKTSTHPNDTNDTPSAENGDALPHTASHIFNLLVIGGLLIVMSIGYMLYKKRQTYHC</sequence>
<dbReference type="Proteomes" id="UP000199139">
    <property type="component" value="Unassembled WGS sequence"/>
</dbReference>
<evidence type="ECO:0000256" key="4">
    <source>
        <dbReference type="ARBA" id="ARBA00023001"/>
    </source>
</evidence>
<dbReference type="GO" id="GO:0009986">
    <property type="term" value="C:cell surface"/>
    <property type="evidence" value="ECO:0007669"/>
    <property type="project" value="TreeGrafter"/>
</dbReference>
<dbReference type="InterPro" id="IPR005102">
    <property type="entry name" value="Carbo-bd_X2"/>
</dbReference>
<evidence type="ECO:0000256" key="9">
    <source>
        <dbReference type="SAM" id="Phobius"/>
    </source>
</evidence>
<evidence type="ECO:0000256" key="6">
    <source>
        <dbReference type="ARBA" id="ARBA00023295"/>
    </source>
</evidence>
<dbReference type="GO" id="GO:0030245">
    <property type="term" value="P:cellulose catabolic process"/>
    <property type="evidence" value="ECO:0007669"/>
    <property type="project" value="UniProtKB-KW"/>
</dbReference>
<feature type="compositionally biased region" description="Polar residues" evidence="8">
    <location>
        <begin position="1315"/>
        <end position="1325"/>
    </location>
</feature>
<gene>
    <name evidence="14" type="ORF">HMI01_12010</name>
    <name evidence="15" type="ORF">SAMN05421668_11067</name>
</gene>
<feature type="domain" description="Carbohydrate binding X2" evidence="12">
    <location>
        <begin position="369"/>
        <end position="449"/>
    </location>
</feature>
<keyword evidence="9" id="KW-0812">Transmembrane</keyword>
<dbReference type="PANTHER" id="PTHR31297:SF41">
    <property type="entry name" value="ENDOGLUCANASE, PUTATIVE (AFU_ORTHOLOGUE AFUA_5G01830)-RELATED"/>
    <property type="match status" value="1"/>
</dbReference>
<evidence type="ECO:0000256" key="5">
    <source>
        <dbReference type="ARBA" id="ARBA00023277"/>
    </source>
</evidence>
<feature type="domain" description="Carbohydrate binding X2" evidence="12">
    <location>
        <begin position="905"/>
        <end position="983"/>
    </location>
</feature>
<evidence type="ECO:0000256" key="3">
    <source>
        <dbReference type="ARBA" id="ARBA00022801"/>
    </source>
</evidence>
<evidence type="ECO:0000256" key="7">
    <source>
        <dbReference type="ARBA" id="ARBA00023326"/>
    </source>
</evidence>
<dbReference type="InterPro" id="IPR001547">
    <property type="entry name" value="Glyco_hydro_5"/>
</dbReference>
<feature type="domain" description="Glycoside hydrolase family 5" evidence="11">
    <location>
        <begin position="55"/>
        <end position="338"/>
    </location>
</feature>
<evidence type="ECO:0000259" key="11">
    <source>
        <dbReference type="Pfam" id="PF00150"/>
    </source>
</evidence>
<dbReference type="RefSeq" id="WP_177220684.1">
    <property type="nucleotide sequence ID" value="NZ_BJWJ01000009.1"/>
</dbReference>
<dbReference type="Proteomes" id="UP000321773">
    <property type="component" value="Unassembled WGS sequence"/>
</dbReference>
<dbReference type="SUPFAM" id="SSF51445">
    <property type="entry name" value="(Trans)glycosidases"/>
    <property type="match status" value="2"/>
</dbReference>
<keyword evidence="5" id="KW-0119">Carbohydrate metabolism</keyword>
<proteinExistence type="inferred from homology"/>
<keyword evidence="7" id="KW-0624">Polysaccharide degradation</keyword>
<dbReference type="Pfam" id="PF00150">
    <property type="entry name" value="Cellulase"/>
    <property type="match status" value="2"/>
</dbReference>
<reference evidence="15 16" key="1">
    <citation type="submission" date="2016-10" db="EMBL/GenBank/DDBJ databases">
        <authorList>
            <person name="de Groot N.N."/>
        </authorList>
    </citation>
    <scope>NUCLEOTIDE SEQUENCE [LARGE SCALE GENOMIC DNA]</scope>
    <source>
        <strain evidence="15 16">DSM 17074</strain>
    </source>
</reference>
<dbReference type="PANTHER" id="PTHR31297">
    <property type="entry name" value="GLUCAN ENDO-1,6-BETA-GLUCOSIDASE B"/>
    <property type="match status" value="1"/>
</dbReference>
<dbReference type="SUPFAM" id="SSF81296">
    <property type="entry name" value="E set domains"/>
    <property type="match status" value="2"/>
</dbReference>
<feature type="domain" description="Endoglucanase B carbohydrate binding" evidence="13">
    <location>
        <begin position="992"/>
        <end position="1100"/>
    </location>
</feature>
<dbReference type="Gene3D" id="3.20.20.80">
    <property type="entry name" value="Glycosidases"/>
    <property type="match status" value="2"/>
</dbReference>
<evidence type="ECO:0000256" key="2">
    <source>
        <dbReference type="ARBA" id="ARBA00022729"/>
    </source>
</evidence>
<organism evidence="15 16">
    <name type="scientific">Halolactibacillus miurensis</name>
    <dbReference type="NCBI Taxonomy" id="306541"/>
    <lineage>
        <taxon>Bacteria</taxon>
        <taxon>Bacillati</taxon>
        <taxon>Bacillota</taxon>
        <taxon>Bacilli</taxon>
        <taxon>Bacillales</taxon>
        <taxon>Bacillaceae</taxon>
        <taxon>Halolactibacillus</taxon>
    </lineage>
</organism>
<dbReference type="InterPro" id="IPR040946">
    <property type="entry name" value="CBM46"/>
</dbReference>
<dbReference type="STRING" id="306541.SAMN05421668_11067"/>
<dbReference type="InterPro" id="IPR013783">
    <property type="entry name" value="Ig-like_fold"/>
</dbReference>
<keyword evidence="4" id="KW-0136">Cellulose degradation</keyword>
<dbReference type="Pfam" id="PF18448">
    <property type="entry name" value="CBM46"/>
    <property type="match status" value="2"/>
</dbReference>
<evidence type="ECO:0000259" key="13">
    <source>
        <dbReference type="Pfam" id="PF18448"/>
    </source>
</evidence>
<name>A0A1I6SSV0_9BACI</name>
<dbReference type="EMBL" id="BJWJ01000009">
    <property type="protein sequence ID" value="GEM04213.1"/>
    <property type="molecule type" value="Genomic_DNA"/>
</dbReference>
<keyword evidence="9" id="KW-1133">Transmembrane helix</keyword>
<dbReference type="EMBL" id="FPAI01000010">
    <property type="protein sequence ID" value="SFS80002.1"/>
    <property type="molecule type" value="Genomic_DNA"/>
</dbReference>
<accession>A0A1I6SSV0</accession>
<evidence type="ECO:0000256" key="1">
    <source>
        <dbReference type="ARBA" id="ARBA00005641"/>
    </source>
</evidence>
<keyword evidence="17" id="KW-1185">Reference proteome</keyword>
<evidence type="ECO:0000313" key="17">
    <source>
        <dbReference type="Proteomes" id="UP000321773"/>
    </source>
</evidence>
<feature type="region of interest" description="Disordered" evidence="8">
    <location>
        <begin position="1098"/>
        <end position="1136"/>
    </location>
</feature>
<feature type="region of interest" description="Disordered" evidence="8">
    <location>
        <begin position="1302"/>
        <end position="1329"/>
    </location>
</feature>
<dbReference type="GO" id="GO:0005576">
    <property type="term" value="C:extracellular region"/>
    <property type="evidence" value="ECO:0007669"/>
    <property type="project" value="TreeGrafter"/>
</dbReference>
<evidence type="ECO:0000259" key="12">
    <source>
        <dbReference type="Pfam" id="PF03442"/>
    </source>
</evidence>
<evidence type="ECO:0000256" key="8">
    <source>
        <dbReference type="SAM" id="MobiDB-lite"/>
    </source>
</evidence>
<keyword evidence="3" id="KW-0378">Hydrolase</keyword>